<keyword evidence="6" id="KW-0732">Signal</keyword>
<reference evidence="8" key="1">
    <citation type="submission" date="2020-11" db="EMBL/GenBank/DDBJ databases">
        <authorList>
            <consortium name="DOE Joint Genome Institute"/>
            <person name="Ahrendt S."/>
            <person name="Riley R."/>
            <person name="Andreopoulos W."/>
            <person name="Labutti K."/>
            <person name="Pangilinan J."/>
            <person name="Ruiz-Duenas F.J."/>
            <person name="Barrasa J.M."/>
            <person name="Sanchez-Garcia M."/>
            <person name="Camarero S."/>
            <person name="Miyauchi S."/>
            <person name="Serrano A."/>
            <person name="Linde D."/>
            <person name="Babiker R."/>
            <person name="Drula E."/>
            <person name="Ayuso-Fernandez I."/>
            <person name="Pacheco R."/>
            <person name="Padilla G."/>
            <person name="Ferreira P."/>
            <person name="Barriuso J."/>
            <person name="Kellner H."/>
            <person name="Castanera R."/>
            <person name="Alfaro M."/>
            <person name="Ramirez L."/>
            <person name="Pisabarro A.G."/>
            <person name="Kuo A."/>
            <person name="Tritt A."/>
            <person name="Lipzen A."/>
            <person name="He G."/>
            <person name="Yan M."/>
            <person name="Ng V."/>
            <person name="Cullen D."/>
            <person name="Martin F."/>
            <person name="Rosso M.-N."/>
            <person name="Henrissat B."/>
            <person name="Hibbett D."/>
            <person name="Martinez A.T."/>
            <person name="Grigoriev I.V."/>
        </authorList>
    </citation>
    <scope>NUCLEOTIDE SEQUENCE</scope>
    <source>
        <strain evidence="8">CBS 247.69</strain>
    </source>
</reference>
<keyword evidence="9" id="KW-1185">Reference proteome</keyword>
<proteinExistence type="inferred from homology"/>
<evidence type="ECO:0000256" key="6">
    <source>
        <dbReference type="SAM" id="SignalP"/>
    </source>
</evidence>
<dbReference type="InterPro" id="IPR036318">
    <property type="entry name" value="FAD-bd_PCMH-like_sf"/>
</dbReference>
<dbReference type="Pfam" id="PF08031">
    <property type="entry name" value="BBE"/>
    <property type="match status" value="1"/>
</dbReference>
<dbReference type="Gene3D" id="3.30.465.10">
    <property type="match status" value="1"/>
</dbReference>
<dbReference type="PANTHER" id="PTHR42973:SF39">
    <property type="entry name" value="FAD-BINDING PCMH-TYPE DOMAIN-CONTAINING PROTEIN"/>
    <property type="match status" value="1"/>
</dbReference>
<evidence type="ECO:0000256" key="1">
    <source>
        <dbReference type="ARBA" id="ARBA00001974"/>
    </source>
</evidence>
<dbReference type="EMBL" id="MU150305">
    <property type="protein sequence ID" value="KAF9460058.1"/>
    <property type="molecule type" value="Genomic_DNA"/>
</dbReference>
<dbReference type="Gene3D" id="3.40.462.20">
    <property type="match status" value="1"/>
</dbReference>
<dbReference type="SUPFAM" id="SSF56176">
    <property type="entry name" value="FAD-binding/transporter-associated domain-like"/>
    <property type="match status" value="1"/>
</dbReference>
<keyword evidence="5" id="KW-0560">Oxidoreductase</keyword>
<keyword evidence="4" id="KW-0274">FAD</keyword>
<name>A0A9P6CGL3_9AGAR</name>
<feature type="signal peptide" evidence="6">
    <location>
        <begin position="1"/>
        <end position="17"/>
    </location>
</feature>
<evidence type="ECO:0000313" key="8">
    <source>
        <dbReference type="EMBL" id="KAF9460058.1"/>
    </source>
</evidence>
<feature type="chain" id="PRO_5040144431" evidence="6">
    <location>
        <begin position="18"/>
        <end position="491"/>
    </location>
</feature>
<dbReference type="InterPro" id="IPR012951">
    <property type="entry name" value="BBE"/>
</dbReference>
<comment type="caution">
    <text evidence="8">The sequence shown here is derived from an EMBL/GenBank/DDBJ whole genome shotgun (WGS) entry which is preliminary data.</text>
</comment>
<dbReference type="InterPro" id="IPR016166">
    <property type="entry name" value="FAD-bd_PCMH"/>
</dbReference>
<evidence type="ECO:0000256" key="3">
    <source>
        <dbReference type="ARBA" id="ARBA00022630"/>
    </source>
</evidence>
<dbReference type="InterPro" id="IPR006094">
    <property type="entry name" value="Oxid_FAD_bind_N"/>
</dbReference>
<dbReference type="AlphaFoldDB" id="A0A9P6CGL3"/>
<sequence>MLFHSLIFVLSSTLVFSANLRDSLDIAGITAVFPGDLKYANASSTFNLRFDYKPAVVTYPQTPEDISEILKISSALNLKAAARSGSHSYIANGVGGKDGAVVIDMQNFNKITVQASTGTALIESGNRLGDIALALSENGRAIPHGNCPYIGFGGHAAYGGIGFTSRMWGLTLDTIKSIDMVLANGTILTVSNERNSDLFWGIRGSGGSFGITTSFKVQTFPEPPSTTVFDYIWTLDVDSISKGINALEAYAQTDIPPEINPWVAFSRGPYRATVVFQVTGVWYGPEGKLNETIAPFLKNMPDAPQVTLTPGSYINSLELLAGGSLDVHTKPDGHDTFYAKSLMTPEDSPLSLEARTAFAHYLANEGFESIMDWAVGIELWGGKNSAVNAIPLDATSFAHRSSTLTIQFYASSPNKLPPFPDEGFAFLDNMVDSIVSNGPKGWDYGTYTNYIDDRLSDWQNRYYGAHYPRLQNLKVKYDPLDVFAFPTVVEE</sequence>
<evidence type="ECO:0000256" key="2">
    <source>
        <dbReference type="ARBA" id="ARBA00005466"/>
    </source>
</evidence>
<dbReference type="InterPro" id="IPR050416">
    <property type="entry name" value="FAD-linked_Oxidoreductase"/>
</dbReference>
<organism evidence="8 9">
    <name type="scientific">Collybia nuda</name>
    <dbReference type="NCBI Taxonomy" id="64659"/>
    <lineage>
        <taxon>Eukaryota</taxon>
        <taxon>Fungi</taxon>
        <taxon>Dikarya</taxon>
        <taxon>Basidiomycota</taxon>
        <taxon>Agaricomycotina</taxon>
        <taxon>Agaricomycetes</taxon>
        <taxon>Agaricomycetidae</taxon>
        <taxon>Agaricales</taxon>
        <taxon>Tricholomatineae</taxon>
        <taxon>Clitocybaceae</taxon>
        <taxon>Collybia</taxon>
    </lineage>
</organism>
<feature type="domain" description="FAD-binding PCMH-type" evidence="7">
    <location>
        <begin position="50"/>
        <end position="222"/>
    </location>
</feature>
<dbReference type="GO" id="GO:0016491">
    <property type="term" value="F:oxidoreductase activity"/>
    <property type="evidence" value="ECO:0007669"/>
    <property type="project" value="UniProtKB-KW"/>
</dbReference>
<protein>
    <submittedName>
        <fullName evidence="8">Glucooligosaccharide oxidase</fullName>
    </submittedName>
</protein>
<evidence type="ECO:0000256" key="5">
    <source>
        <dbReference type="ARBA" id="ARBA00023002"/>
    </source>
</evidence>
<dbReference type="Proteomes" id="UP000807353">
    <property type="component" value="Unassembled WGS sequence"/>
</dbReference>
<accession>A0A9P6CGL3</accession>
<evidence type="ECO:0000313" key="9">
    <source>
        <dbReference type="Proteomes" id="UP000807353"/>
    </source>
</evidence>
<dbReference type="PANTHER" id="PTHR42973">
    <property type="entry name" value="BINDING OXIDOREDUCTASE, PUTATIVE (AFU_ORTHOLOGUE AFUA_1G17690)-RELATED"/>
    <property type="match status" value="1"/>
</dbReference>
<dbReference type="OrthoDB" id="407275at2759"/>
<dbReference type="InterPro" id="IPR016169">
    <property type="entry name" value="FAD-bd_PCMH_sub2"/>
</dbReference>
<comment type="cofactor">
    <cofactor evidence="1">
        <name>FAD</name>
        <dbReference type="ChEBI" id="CHEBI:57692"/>
    </cofactor>
</comment>
<dbReference type="Pfam" id="PF01565">
    <property type="entry name" value="FAD_binding_4"/>
    <property type="match status" value="1"/>
</dbReference>
<gene>
    <name evidence="8" type="ORF">BDZ94DRAFT_1170411</name>
</gene>
<comment type="similarity">
    <text evidence="2">Belongs to the oxygen-dependent FAD-linked oxidoreductase family.</text>
</comment>
<dbReference type="PROSITE" id="PS51387">
    <property type="entry name" value="FAD_PCMH"/>
    <property type="match status" value="1"/>
</dbReference>
<dbReference type="GO" id="GO:0071949">
    <property type="term" value="F:FAD binding"/>
    <property type="evidence" value="ECO:0007669"/>
    <property type="project" value="InterPro"/>
</dbReference>
<keyword evidence="3" id="KW-0285">Flavoprotein</keyword>
<evidence type="ECO:0000259" key="7">
    <source>
        <dbReference type="PROSITE" id="PS51387"/>
    </source>
</evidence>
<evidence type="ECO:0000256" key="4">
    <source>
        <dbReference type="ARBA" id="ARBA00022827"/>
    </source>
</evidence>